<dbReference type="InterPro" id="IPR041657">
    <property type="entry name" value="HTH_17"/>
</dbReference>
<reference evidence="2 3" key="1">
    <citation type="submission" date="2018-10" db="EMBL/GenBank/DDBJ databases">
        <authorList>
            <person name="Li J."/>
        </authorList>
    </citation>
    <scope>NUCLEOTIDE SEQUENCE [LARGE SCALE GENOMIC DNA]</scope>
    <source>
        <strain evidence="2 3">IF 016277</strain>
    </source>
</reference>
<dbReference type="InterPro" id="IPR000551">
    <property type="entry name" value="MerR-type_HTH_dom"/>
</dbReference>
<dbReference type="PROSITE" id="PS50937">
    <property type="entry name" value="HTH_MERR_2"/>
    <property type="match status" value="1"/>
</dbReference>
<dbReference type="OrthoDB" id="194758at2"/>
<evidence type="ECO:0000313" key="2">
    <source>
        <dbReference type="EMBL" id="RLP73718.1"/>
    </source>
</evidence>
<protein>
    <submittedName>
        <fullName evidence="2">DNA-binding protein</fullName>
    </submittedName>
</protein>
<evidence type="ECO:0000259" key="1">
    <source>
        <dbReference type="PROSITE" id="PS50937"/>
    </source>
</evidence>
<comment type="caution">
    <text evidence="2">The sequence shown here is derived from an EMBL/GenBank/DDBJ whole genome shotgun (WGS) entry which is preliminary data.</text>
</comment>
<dbReference type="GO" id="GO:0006355">
    <property type="term" value="P:regulation of DNA-templated transcription"/>
    <property type="evidence" value="ECO:0007669"/>
    <property type="project" value="InterPro"/>
</dbReference>
<dbReference type="Proteomes" id="UP000272503">
    <property type="component" value="Unassembled WGS sequence"/>
</dbReference>
<keyword evidence="2" id="KW-0238">DNA-binding</keyword>
<gene>
    <name evidence="2" type="ORF">D9V32_14100</name>
</gene>
<keyword evidence="3" id="KW-1185">Reference proteome</keyword>
<feature type="domain" description="HTH merR-type" evidence="1">
    <location>
        <begin position="1"/>
        <end position="20"/>
    </location>
</feature>
<dbReference type="SUPFAM" id="SSF46955">
    <property type="entry name" value="Putative DNA-binding domain"/>
    <property type="match status" value="1"/>
</dbReference>
<dbReference type="AlphaFoldDB" id="A0A3L7A133"/>
<dbReference type="Pfam" id="PF12728">
    <property type="entry name" value="HTH_17"/>
    <property type="match status" value="1"/>
</dbReference>
<organism evidence="2 3">
    <name type="scientific">Mycetocola tolaasinivorans</name>
    <dbReference type="NCBI Taxonomy" id="76635"/>
    <lineage>
        <taxon>Bacteria</taxon>
        <taxon>Bacillati</taxon>
        <taxon>Actinomycetota</taxon>
        <taxon>Actinomycetes</taxon>
        <taxon>Micrococcales</taxon>
        <taxon>Microbacteriaceae</taxon>
        <taxon>Mycetocola</taxon>
    </lineage>
</organism>
<name>A0A3L7A133_9MICO</name>
<dbReference type="GO" id="GO:0003677">
    <property type="term" value="F:DNA binding"/>
    <property type="evidence" value="ECO:0007669"/>
    <property type="project" value="UniProtKB-KW"/>
</dbReference>
<sequence length="54" mass="6117">MTTKEVAEKLGVAVQTLINWRNLEKGPQAVKFGKMVRYNARVVEAFLVEWKPAA</sequence>
<dbReference type="EMBL" id="RCUX01000013">
    <property type="protein sequence ID" value="RLP73718.1"/>
    <property type="molecule type" value="Genomic_DNA"/>
</dbReference>
<accession>A0A3L7A133</accession>
<proteinExistence type="predicted"/>
<dbReference type="InterPro" id="IPR009061">
    <property type="entry name" value="DNA-bd_dom_put_sf"/>
</dbReference>
<evidence type="ECO:0000313" key="3">
    <source>
        <dbReference type="Proteomes" id="UP000272503"/>
    </source>
</evidence>